<comment type="function">
    <text evidence="7">Essential cell division protein. May link together the upstream cell division proteins, which are predominantly cytoplasmic, with the downstream cell division proteins, which are predominantly periplasmic.</text>
</comment>
<evidence type="ECO:0000256" key="2">
    <source>
        <dbReference type="ARBA" id="ARBA00022618"/>
    </source>
</evidence>
<keyword evidence="9" id="KW-1185">Reference proteome</keyword>
<comment type="similarity">
    <text evidence="7">Belongs to the FtsB family.</text>
</comment>
<evidence type="ECO:0000256" key="5">
    <source>
        <dbReference type="ARBA" id="ARBA00023136"/>
    </source>
</evidence>
<dbReference type="InterPro" id="IPR023081">
    <property type="entry name" value="Cell_div_FtsB"/>
</dbReference>
<name>A0A554WCW8_9BURK</name>
<keyword evidence="1 7" id="KW-1003">Cell membrane</keyword>
<evidence type="ECO:0000256" key="3">
    <source>
        <dbReference type="ARBA" id="ARBA00022692"/>
    </source>
</evidence>
<comment type="subcellular location">
    <subcellularLocation>
        <location evidence="7">Cell inner membrane</location>
        <topology evidence="7">Single-pass type II membrane protein</topology>
    </subcellularLocation>
    <text evidence="7">Localizes to the division septum.</text>
</comment>
<evidence type="ECO:0000256" key="1">
    <source>
        <dbReference type="ARBA" id="ARBA00022475"/>
    </source>
</evidence>
<keyword evidence="7" id="KW-0175">Coiled coil</keyword>
<dbReference type="GO" id="GO:0032153">
    <property type="term" value="C:cell division site"/>
    <property type="evidence" value="ECO:0007669"/>
    <property type="project" value="UniProtKB-UniRule"/>
</dbReference>
<feature type="topological domain" description="Periplasmic" evidence="7">
    <location>
        <begin position="25"/>
        <end position="100"/>
    </location>
</feature>
<organism evidence="8 9">
    <name type="scientific">Tepidimonas alkaliphilus</name>
    <dbReference type="NCBI Taxonomy" id="2588942"/>
    <lineage>
        <taxon>Bacteria</taxon>
        <taxon>Pseudomonadati</taxon>
        <taxon>Pseudomonadota</taxon>
        <taxon>Betaproteobacteria</taxon>
        <taxon>Burkholderiales</taxon>
        <taxon>Tepidimonas</taxon>
    </lineage>
</organism>
<dbReference type="GO" id="GO:0005886">
    <property type="term" value="C:plasma membrane"/>
    <property type="evidence" value="ECO:0007669"/>
    <property type="project" value="UniProtKB-SubCell"/>
</dbReference>
<evidence type="ECO:0000256" key="4">
    <source>
        <dbReference type="ARBA" id="ARBA00022989"/>
    </source>
</evidence>
<feature type="coiled-coil region" evidence="7">
    <location>
        <begin position="32"/>
        <end position="73"/>
    </location>
</feature>
<keyword evidence="6 7" id="KW-0131">Cell cycle</keyword>
<dbReference type="EMBL" id="VJNB01000001">
    <property type="protein sequence ID" value="TSE21418.1"/>
    <property type="molecule type" value="Genomic_DNA"/>
</dbReference>
<comment type="subunit">
    <text evidence="7">Part of a complex composed of FtsB, FtsL and FtsQ.</text>
</comment>
<dbReference type="PANTHER" id="PTHR37485:SF1">
    <property type="entry name" value="CELL DIVISION PROTEIN FTSB"/>
    <property type="match status" value="1"/>
</dbReference>
<dbReference type="Pfam" id="PF04977">
    <property type="entry name" value="DivIC"/>
    <property type="match status" value="1"/>
</dbReference>
<dbReference type="GO" id="GO:0030428">
    <property type="term" value="C:cell septum"/>
    <property type="evidence" value="ECO:0007669"/>
    <property type="project" value="TreeGrafter"/>
</dbReference>
<dbReference type="HAMAP" id="MF_00599">
    <property type="entry name" value="FtsB"/>
    <property type="match status" value="1"/>
</dbReference>
<dbReference type="GO" id="GO:0043093">
    <property type="term" value="P:FtsZ-dependent cytokinesis"/>
    <property type="evidence" value="ECO:0007669"/>
    <property type="project" value="UniProtKB-UniRule"/>
</dbReference>
<protein>
    <recommendedName>
        <fullName evidence="7">Cell division protein FtsB</fullName>
    </recommendedName>
</protein>
<dbReference type="InterPro" id="IPR007060">
    <property type="entry name" value="FtsL/DivIC"/>
</dbReference>
<dbReference type="PANTHER" id="PTHR37485">
    <property type="entry name" value="CELL DIVISION PROTEIN FTSB"/>
    <property type="match status" value="1"/>
</dbReference>
<keyword evidence="7" id="KW-0997">Cell inner membrane</keyword>
<evidence type="ECO:0000256" key="6">
    <source>
        <dbReference type="ARBA" id="ARBA00023306"/>
    </source>
</evidence>
<reference evidence="8 9" key="1">
    <citation type="submission" date="2019-07" db="EMBL/GenBank/DDBJ databases">
        <title>Tepidimonas alkaliphilus YIM 72238 draft genome.</title>
        <authorList>
            <person name="Da Costa M.S."/>
            <person name="Froufe H.J.C."/>
            <person name="Egas C."/>
            <person name="Albuquerque L."/>
        </authorList>
    </citation>
    <scope>NUCLEOTIDE SEQUENCE [LARGE SCALE GENOMIC DNA]</scope>
    <source>
        <strain evidence="8 9">YIM 72238</strain>
    </source>
</reference>
<evidence type="ECO:0000256" key="7">
    <source>
        <dbReference type="HAMAP-Rule" id="MF_00599"/>
    </source>
</evidence>
<accession>A0A554WCW8</accession>
<dbReference type="RefSeq" id="WP_143889062.1">
    <property type="nucleotide sequence ID" value="NZ_VJNB01000001.1"/>
</dbReference>
<keyword evidence="4 7" id="KW-1133">Transmembrane helix</keyword>
<evidence type="ECO:0000313" key="9">
    <source>
        <dbReference type="Proteomes" id="UP000315736"/>
    </source>
</evidence>
<keyword evidence="3 7" id="KW-0812">Transmembrane</keyword>
<feature type="topological domain" description="Cytoplasmic" evidence="7">
    <location>
        <begin position="1"/>
        <end position="6"/>
    </location>
</feature>
<dbReference type="AlphaFoldDB" id="A0A554WCW8"/>
<keyword evidence="5 7" id="KW-0472">Membrane</keyword>
<dbReference type="OrthoDB" id="7061211at2"/>
<dbReference type="Proteomes" id="UP000315736">
    <property type="component" value="Unassembled WGS sequence"/>
</dbReference>
<keyword evidence="2 7" id="KW-0132">Cell division</keyword>
<gene>
    <name evidence="7 8" type="primary">ftsB</name>
    <name evidence="8" type="ORF">Talka_00086</name>
</gene>
<evidence type="ECO:0000313" key="8">
    <source>
        <dbReference type="EMBL" id="TSE21418.1"/>
    </source>
</evidence>
<sequence length="100" mass="11358">MRPARWVTLLLLALLALVQGHIWFGRASVAEVRALRRELAELELANEQARQRNERLAAEVRDLREGLETVEEIARQELGLVKPDEIFVQIQRPAAVGARP</sequence>
<comment type="caution">
    <text evidence="8">The sequence shown here is derived from an EMBL/GenBank/DDBJ whole genome shotgun (WGS) entry which is preliminary data.</text>
</comment>
<proteinExistence type="inferred from homology"/>